<keyword evidence="1" id="KW-0808">Transferase</keyword>
<dbReference type="EMBL" id="NHRY01000063">
    <property type="protein sequence ID" value="PPQ36031.1"/>
    <property type="molecule type" value="Genomic_DNA"/>
</dbReference>
<proteinExistence type="predicted"/>
<protein>
    <recommendedName>
        <fullName evidence="3">Phosphate acetyl/butaryl transferase domain-containing protein</fullName>
    </recommendedName>
</protein>
<evidence type="ECO:0000313" key="4">
    <source>
        <dbReference type="EMBL" id="PPQ36031.1"/>
    </source>
</evidence>
<dbReference type="SUPFAM" id="SSF53659">
    <property type="entry name" value="Isocitrate/Isopropylmalate dehydrogenase-like"/>
    <property type="match status" value="1"/>
</dbReference>
<accession>A0A2S6NL70</accession>
<name>A0A2S6NL70_RHOGL</name>
<dbReference type="GO" id="GO:0016746">
    <property type="term" value="F:acyltransferase activity"/>
    <property type="evidence" value="ECO:0007669"/>
    <property type="project" value="UniProtKB-KW"/>
</dbReference>
<dbReference type="Pfam" id="PF01515">
    <property type="entry name" value="PTA_PTB"/>
    <property type="match status" value="1"/>
</dbReference>
<sequence>MGDRGPIRGVVDGPLAMDNTISLTAARTKRLTSLLVGAADILIVPNLEAGNILARELTYAAQAEGAGLVMGAKVPVMLTSRAGDEQSRLFFCAVAVPYAHWQATGQSAVAARQETAG</sequence>
<keyword evidence="5" id="KW-1185">Reference proteome</keyword>
<dbReference type="Proteomes" id="UP000239724">
    <property type="component" value="Unassembled WGS sequence"/>
</dbReference>
<keyword evidence="2" id="KW-0012">Acyltransferase</keyword>
<evidence type="ECO:0000256" key="2">
    <source>
        <dbReference type="ARBA" id="ARBA00023315"/>
    </source>
</evidence>
<organism evidence="4 5">
    <name type="scientific">Rhodopila globiformis</name>
    <name type="common">Rhodopseudomonas globiformis</name>
    <dbReference type="NCBI Taxonomy" id="1071"/>
    <lineage>
        <taxon>Bacteria</taxon>
        <taxon>Pseudomonadati</taxon>
        <taxon>Pseudomonadota</taxon>
        <taxon>Alphaproteobacteria</taxon>
        <taxon>Acetobacterales</taxon>
        <taxon>Acetobacteraceae</taxon>
        <taxon>Rhodopila</taxon>
    </lineage>
</organism>
<dbReference type="InterPro" id="IPR002505">
    <property type="entry name" value="PTA_PTB"/>
</dbReference>
<feature type="domain" description="Phosphate acetyl/butaryl transferase" evidence="3">
    <location>
        <begin position="7"/>
        <end position="94"/>
    </location>
</feature>
<comment type="caution">
    <text evidence="4">The sequence shown here is derived from an EMBL/GenBank/DDBJ whole genome shotgun (WGS) entry which is preliminary data.</text>
</comment>
<reference evidence="4 5" key="1">
    <citation type="journal article" date="2018" name="Arch. Microbiol.">
        <title>New insights into the metabolic potential of the phototrophic purple bacterium Rhodopila globiformis DSM 161(T) from its draft genome sequence and evidence for a vanadium-dependent nitrogenase.</title>
        <authorList>
            <person name="Imhoff J.F."/>
            <person name="Rahn T."/>
            <person name="Kunzel S."/>
            <person name="Neulinger S.C."/>
        </authorList>
    </citation>
    <scope>NUCLEOTIDE SEQUENCE [LARGE SCALE GENOMIC DNA]</scope>
    <source>
        <strain evidence="4 5">DSM 161</strain>
    </source>
</reference>
<evidence type="ECO:0000256" key="1">
    <source>
        <dbReference type="ARBA" id="ARBA00022679"/>
    </source>
</evidence>
<dbReference type="PANTHER" id="PTHR43356:SF2">
    <property type="entry name" value="PHOSPHATE ACETYLTRANSFERASE"/>
    <property type="match status" value="1"/>
</dbReference>
<dbReference type="Gene3D" id="3.40.718.10">
    <property type="entry name" value="Isopropylmalate Dehydrogenase"/>
    <property type="match status" value="1"/>
</dbReference>
<evidence type="ECO:0000313" key="5">
    <source>
        <dbReference type="Proteomes" id="UP000239724"/>
    </source>
</evidence>
<dbReference type="OrthoDB" id="9800237at2"/>
<evidence type="ECO:0000259" key="3">
    <source>
        <dbReference type="Pfam" id="PF01515"/>
    </source>
</evidence>
<dbReference type="AlphaFoldDB" id="A0A2S6NL70"/>
<dbReference type="PANTHER" id="PTHR43356">
    <property type="entry name" value="PHOSPHATE ACETYLTRANSFERASE"/>
    <property type="match status" value="1"/>
</dbReference>
<dbReference type="InterPro" id="IPR050500">
    <property type="entry name" value="Phos_Acetyltrans/Butyryltrans"/>
</dbReference>
<gene>
    <name evidence="4" type="ORF">CCS01_05915</name>
</gene>